<evidence type="ECO:0000256" key="1">
    <source>
        <dbReference type="ARBA" id="ARBA00023284"/>
    </source>
</evidence>
<gene>
    <name evidence="3" type="ORF">BSL78_12691</name>
</gene>
<name>A0A2G8KR21_STIJA</name>
<evidence type="ECO:0000313" key="4">
    <source>
        <dbReference type="Proteomes" id="UP000230750"/>
    </source>
</evidence>
<feature type="region of interest" description="Disordered" evidence="2">
    <location>
        <begin position="1"/>
        <end position="29"/>
    </location>
</feature>
<keyword evidence="1" id="KW-0676">Redox-active center</keyword>
<dbReference type="Pfam" id="PF10262">
    <property type="entry name" value="Rdx"/>
    <property type="match status" value="1"/>
</dbReference>
<dbReference type="InterPro" id="IPR011893">
    <property type="entry name" value="Selenoprotein_Rdx-typ"/>
</dbReference>
<reference evidence="3 4" key="1">
    <citation type="journal article" date="2017" name="PLoS Biol.">
        <title>The sea cucumber genome provides insights into morphological evolution and visceral regeneration.</title>
        <authorList>
            <person name="Zhang X."/>
            <person name="Sun L."/>
            <person name="Yuan J."/>
            <person name="Sun Y."/>
            <person name="Gao Y."/>
            <person name="Zhang L."/>
            <person name="Li S."/>
            <person name="Dai H."/>
            <person name="Hamel J.F."/>
            <person name="Liu C."/>
            <person name="Yu Y."/>
            <person name="Liu S."/>
            <person name="Lin W."/>
            <person name="Guo K."/>
            <person name="Jin S."/>
            <person name="Xu P."/>
            <person name="Storey K.B."/>
            <person name="Huan P."/>
            <person name="Zhang T."/>
            <person name="Zhou Y."/>
            <person name="Zhang J."/>
            <person name="Lin C."/>
            <person name="Li X."/>
            <person name="Xing L."/>
            <person name="Huo D."/>
            <person name="Sun M."/>
            <person name="Wang L."/>
            <person name="Mercier A."/>
            <person name="Li F."/>
            <person name="Yang H."/>
            <person name="Xiang J."/>
        </authorList>
    </citation>
    <scope>NUCLEOTIDE SEQUENCE [LARGE SCALE GENOMIC DNA]</scope>
    <source>
        <strain evidence="3">Shaxun</strain>
        <tissue evidence="3">Muscle</tissue>
    </source>
</reference>
<dbReference type="EMBL" id="MRZV01000419">
    <property type="protein sequence ID" value="PIK50452.1"/>
    <property type="molecule type" value="Genomic_DNA"/>
</dbReference>
<comment type="caution">
    <text evidence="3">The sequence shown here is derived from an EMBL/GenBank/DDBJ whole genome shotgun (WGS) entry which is preliminary data.</text>
</comment>
<dbReference type="Gene3D" id="3.40.30.10">
    <property type="entry name" value="Glutaredoxin"/>
    <property type="match status" value="1"/>
</dbReference>
<sequence length="165" mass="19390">MQFQKQRSPERLGDRSQREACNSPPTHPTHLQKFTGFSLRIWRNLYMTTSTWSFEITFNDALLFSKLDAGNFPETEKIVDYIRHHDGKGDVVQLKETQNPPAQFCKRDEEGLQTKKLSYAFQILMWLLSTNLHSYIMSYTDESNLLKIEVCIYSVDYKFRVPNIV</sequence>
<proteinExistence type="predicted"/>
<protein>
    <submittedName>
        <fullName evidence="3">Uncharacterized protein</fullName>
    </submittedName>
</protein>
<dbReference type="AlphaFoldDB" id="A0A2G8KR21"/>
<accession>A0A2G8KR21</accession>
<feature type="compositionally biased region" description="Basic and acidic residues" evidence="2">
    <location>
        <begin position="7"/>
        <end position="18"/>
    </location>
</feature>
<dbReference type="Proteomes" id="UP000230750">
    <property type="component" value="Unassembled WGS sequence"/>
</dbReference>
<evidence type="ECO:0000313" key="3">
    <source>
        <dbReference type="EMBL" id="PIK50452.1"/>
    </source>
</evidence>
<evidence type="ECO:0000256" key="2">
    <source>
        <dbReference type="SAM" id="MobiDB-lite"/>
    </source>
</evidence>
<keyword evidence="4" id="KW-1185">Reference proteome</keyword>
<organism evidence="3 4">
    <name type="scientific">Stichopus japonicus</name>
    <name type="common">Sea cucumber</name>
    <dbReference type="NCBI Taxonomy" id="307972"/>
    <lineage>
        <taxon>Eukaryota</taxon>
        <taxon>Metazoa</taxon>
        <taxon>Echinodermata</taxon>
        <taxon>Eleutherozoa</taxon>
        <taxon>Echinozoa</taxon>
        <taxon>Holothuroidea</taxon>
        <taxon>Aspidochirotacea</taxon>
        <taxon>Aspidochirotida</taxon>
        <taxon>Stichopodidae</taxon>
        <taxon>Apostichopus</taxon>
    </lineage>
</organism>
<dbReference type="SUPFAM" id="SSF52833">
    <property type="entry name" value="Thioredoxin-like"/>
    <property type="match status" value="1"/>
</dbReference>
<dbReference type="InterPro" id="IPR036249">
    <property type="entry name" value="Thioredoxin-like_sf"/>
</dbReference>